<evidence type="ECO:0000256" key="8">
    <source>
        <dbReference type="ARBA" id="ARBA00022679"/>
    </source>
</evidence>
<evidence type="ECO:0000256" key="12">
    <source>
        <dbReference type="PIRNR" id="PIRNR015601"/>
    </source>
</evidence>
<dbReference type="NCBIfam" id="NF008693">
    <property type="entry name" value="PRK11713.2-3"/>
    <property type="match status" value="1"/>
</dbReference>
<dbReference type="GO" id="GO:0005737">
    <property type="term" value="C:cytoplasm"/>
    <property type="evidence" value="ECO:0007669"/>
    <property type="project" value="UniProtKB-SubCell"/>
</dbReference>
<accession>A0A839RSX2</accession>
<dbReference type="InterPro" id="IPR046886">
    <property type="entry name" value="RsmE_MTase_dom"/>
</dbReference>
<evidence type="ECO:0000256" key="5">
    <source>
        <dbReference type="ARBA" id="ARBA00022490"/>
    </source>
</evidence>
<dbReference type="PANTHER" id="PTHR30027:SF3">
    <property type="entry name" value="16S RRNA (URACIL(1498)-N(3))-METHYLTRANSFERASE"/>
    <property type="match status" value="1"/>
</dbReference>
<dbReference type="Pfam" id="PF20260">
    <property type="entry name" value="PUA_4"/>
    <property type="match status" value="1"/>
</dbReference>
<keyword evidence="5 12" id="KW-0963">Cytoplasm</keyword>
<evidence type="ECO:0000313" key="16">
    <source>
        <dbReference type="Proteomes" id="UP000567922"/>
    </source>
</evidence>
<dbReference type="SUPFAM" id="SSF75217">
    <property type="entry name" value="alpha/beta knot"/>
    <property type="match status" value="1"/>
</dbReference>
<evidence type="ECO:0000259" key="14">
    <source>
        <dbReference type="Pfam" id="PF20260"/>
    </source>
</evidence>
<dbReference type="InterPro" id="IPR029028">
    <property type="entry name" value="Alpha/beta_knot_MTases"/>
</dbReference>
<comment type="caution">
    <text evidence="15">The sequence shown here is derived from an EMBL/GenBank/DDBJ whole genome shotgun (WGS) entry which is preliminary data.</text>
</comment>
<organism evidence="15 16">
    <name type="scientific">Hoyosella altamirensis</name>
    <dbReference type="NCBI Taxonomy" id="616997"/>
    <lineage>
        <taxon>Bacteria</taxon>
        <taxon>Bacillati</taxon>
        <taxon>Actinomycetota</taxon>
        <taxon>Actinomycetes</taxon>
        <taxon>Mycobacteriales</taxon>
        <taxon>Hoyosellaceae</taxon>
        <taxon>Hoyosella</taxon>
    </lineage>
</organism>
<evidence type="ECO:0000256" key="11">
    <source>
        <dbReference type="ARBA" id="ARBA00047944"/>
    </source>
</evidence>
<dbReference type="EC" id="2.1.1.193" evidence="3 12"/>
<keyword evidence="7 12" id="KW-0489">Methyltransferase</keyword>
<dbReference type="EMBL" id="JACHWS010000003">
    <property type="protein sequence ID" value="MBB3039013.1"/>
    <property type="molecule type" value="Genomic_DNA"/>
</dbReference>
<gene>
    <name evidence="15" type="ORF">FHU29_003482</name>
</gene>
<evidence type="ECO:0000313" key="15">
    <source>
        <dbReference type="EMBL" id="MBB3039013.1"/>
    </source>
</evidence>
<dbReference type="Gene3D" id="2.40.240.20">
    <property type="entry name" value="Hypothetical PUA domain-like, domain 1"/>
    <property type="match status" value="1"/>
</dbReference>
<reference evidence="15 16" key="1">
    <citation type="submission" date="2020-08" db="EMBL/GenBank/DDBJ databases">
        <title>Sequencing the genomes of 1000 actinobacteria strains.</title>
        <authorList>
            <person name="Klenk H.-P."/>
        </authorList>
    </citation>
    <scope>NUCLEOTIDE SEQUENCE [LARGE SCALE GENOMIC DNA]</scope>
    <source>
        <strain evidence="15 16">DSM 45258</strain>
    </source>
</reference>
<dbReference type="OrthoDB" id="9808126at2"/>
<feature type="domain" description="Ribosomal RNA small subunit methyltransferase E PUA-like" evidence="14">
    <location>
        <begin position="21"/>
        <end position="67"/>
    </location>
</feature>
<comment type="catalytic activity">
    <reaction evidence="11 12">
        <text>uridine(1498) in 16S rRNA + S-adenosyl-L-methionine = N(3)-methyluridine(1498) in 16S rRNA + S-adenosyl-L-homocysteine + H(+)</text>
        <dbReference type="Rhea" id="RHEA:42920"/>
        <dbReference type="Rhea" id="RHEA-COMP:10283"/>
        <dbReference type="Rhea" id="RHEA-COMP:10284"/>
        <dbReference type="ChEBI" id="CHEBI:15378"/>
        <dbReference type="ChEBI" id="CHEBI:57856"/>
        <dbReference type="ChEBI" id="CHEBI:59789"/>
        <dbReference type="ChEBI" id="CHEBI:65315"/>
        <dbReference type="ChEBI" id="CHEBI:74502"/>
        <dbReference type="EC" id="2.1.1.193"/>
    </reaction>
</comment>
<evidence type="ECO:0000256" key="6">
    <source>
        <dbReference type="ARBA" id="ARBA00022552"/>
    </source>
</evidence>
<comment type="subcellular location">
    <subcellularLocation>
        <location evidence="1 12">Cytoplasm</location>
    </subcellularLocation>
</comment>
<evidence type="ECO:0000259" key="13">
    <source>
        <dbReference type="Pfam" id="PF04452"/>
    </source>
</evidence>
<dbReference type="PIRSF" id="PIRSF015601">
    <property type="entry name" value="MTase_slr0722"/>
    <property type="match status" value="1"/>
</dbReference>
<dbReference type="Pfam" id="PF04452">
    <property type="entry name" value="Methyltrans_RNA"/>
    <property type="match status" value="1"/>
</dbReference>
<feature type="domain" description="Ribosomal RNA small subunit methyltransferase E methyltransferase" evidence="13">
    <location>
        <begin position="76"/>
        <end position="243"/>
    </location>
</feature>
<protein>
    <recommendedName>
        <fullName evidence="4 12">Ribosomal RNA small subunit methyltransferase E</fullName>
        <ecNumber evidence="3 12">2.1.1.193</ecNumber>
    </recommendedName>
</protein>
<name>A0A839RSX2_9ACTN</name>
<dbReference type="InterPro" id="IPR006700">
    <property type="entry name" value="RsmE"/>
</dbReference>
<dbReference type="FunFam" id="3.40.1280.10:FF:000023">
    <property type="entry name" value="Ribosomal RNA small subunit methyltransferase E"/>
    <property type="match status" value="1"/>
</dbReference>
<keyword evidence="6 12" id="KW-0698">rRNA processing</keyword>
<dbReference type="AlphaFoldDB" id="A0A839RSX2"/>
<comment type="similarity">
    <text evidence="2 12">Belongs to the RNA methyltransferase RsmE family.</text>
</comment>
<sequence>MAATVFYLDPLPPSAGDLAILDGPEGRHAATVRRIRIGEQVVLADGRGGVAWGTAVTVGKDTLEVRVERRESIAEPVPRVVVVQALPKSDRSELAVELMTEAGADEIIPWEAARCVARWQGPKAHKNVERWQRVAASAAKQARRAHIPLVHKLATSRDVAAAIAATVAASGTAVVLHEDATEALATVVHAVGDVRSILLIVGPEGGVSPEETEQFTQAGAQPVRLGPTILRTSTAAAVTLGALGVLTARWDNTPMRY</sequence>
<dbReference type="GO" id="GO:0070042">
    <property type="term" value="F:rRNA (uridine-N3-)-methyltransferase activity"/>
    <property type="evidence" value="ECO:0007669"/>
    <property type="project" value="TreeGrafter"/>
</dbReference>
<evidence type="ECO:0000256" key="3">
    <source>
        <dbReference type="ARBA" id="ARBA00012328"/>
    </source>
</evidence>
<dbReference type="InterPro" id="IPR046887">
    <property type="entry name" value="RsmE_PUA-like"/>
</dbReference>
<dbReference type="InterPro" id="IPR015947">
    <property type="entry name" value="PUA-like_sf"/>
</dbReference>
<keyword evidence="9 12" id="KW-0949">S-adenosyl-L-methionine</keyword>
<evidence type="ECO:0000256" key="9">
    <source>
        <dbReference type="ARBA" id="ARBA00022691"/>
    </source>
</evidence>
<comment type="function">
    <text evidence="10 12">Specifically methylates the N3 position of the uracil ring of uridine 1498 (m3U1498) in 16S rRNA. Acts on the fully assembled 30S ribosomal subunit.</text>
</comment>
<dbReference type="InterPro" id="IPR029026">
    <property type="entry name" value="tRNA_m1G_MTases_N"/>
</dbReference>
<evidence type="ECO:0000256" key="2">
    <source>
        <dbReference type="ARBA" id="ARBA00005528"/>
    </source>
</evidence>
<dbReference type="Gene3D" id="3.40.1280.10">
    <property type="match status" value="1"/>
</dbReference>
<dbReference type="RefSeq" id="WP_064439289.1">
    <property type="nucleotide sequence ID" value="NZ_BDDI01000004.1"/>
</dbReference>
<evidence type="ECO:0000256" key="7">
    <source>
        <dbReference type="ARBA" id="ARBA00022603"/>
    </source>
</evidence>
<dbReference type="CDD" id="cd18084">
    <property type="entry name" value="RsmE-like"/>
    <property type="match status" value="1"/>
</dbReference>
<proteinExistence type="inferred from homology"/>
<evidence type="ECO:0000256" key="1">
    <source>
        <dbReference type="ARBA" id="ARBA00004496"/>
    </source>
</evidence>
<evidence type="ECO:0000256" key="10">
    <source>
        <dbReference type="ARBA" id="ARBA00025699"/>
    </source>
</evidence>
<evidence type="ECO:0000256" key="4">
    <source>
        <dbReference type="ARBA" id="ARBA00013673"/>
    </source>
</evidence>
<dbReference type="GO" id="GO:0070475">
    <property type="term" value="P:rRNA base methylation"/>
    <property type="evidence" value="ECO:0007669"/>
    <property type="project" value="TreeGrafter"/>
</dbReference>
<dbReference type="SUPFAM" id="SSF88697">
    <property type="entry name" value="PUA domain-like"/>
    <property type="match status" value="1"/>
</dbReference>
<dbReference type="Proteomes" id="UP000567922">
    <property type="component" value="Unassembled WGS sequence"/>
</dbReference>
<dbReference type="NCBIfam" id="TIGR00046">
    <property type="entry name" value="RsmE family RNA methyltransferase"/>
    <property type="match status" value="1"/>
</dbReference>
<keyword evidence="8 12" id="KW-0808">Transferase</keyword>
<keyword evidence="16" id="KW-1185">Reference proteome</keyword>
<dbReference type="PANTHER" id="PTHR30027">
    <property type="entry name" value="RIBOSOMAL RNA SMALL SUBUNIT METHYLTRANSFERASE E"/>
    <property type="match status" value="1"/>
</dbReference>